<keyword evidence="2" id="KW-1185">Reference proteome</keyword>
<dbReference type="OrthoDB" id="1932094at2759"/>
<dbReference type="EMBL" id="MJEQ01000442">
    <property type="protein sequence ID" value="OIT36353.1"/>
    <property type="molecule type" value="Genomic_DNA"/>
</dbReference>
<comment type="caution">
    <text evidence="1">The sequence shown here is derived from an EMBL/GenBank/DDBJ whole genome shotgun (WGS) entry which is preliminary data.</text>
</comment>
<accession>A0A314L475</accession>
<sequence>MSLKRTFISSYILDILFAMELKITSLTAIFFLFLLLIGPCSSSGKMDLLNMDSGIYEIDYRGPETHTYIPPPTGSRGRHNFQHQSMLQHRKFKGLRASKIREKGKKIHR</sequence>
<evidence type="ECO:0000313" key="2">
    <source>
        <dbReference type="Proteomes" id="UP000187609"/>
    </source>
</evidence>
<dbReference type="KEGG" id="nau:109242145"/>
<dbReference type="AlphaFoldDB" id="A0A314L475"/>
<gene>
    <name evidence="1" type="ORF">A4A49_01980</name>
</gene>
<proteinExistence type="predicted"/>
<dbReference type="Proteomes" id="UP000187609">
    <property type="component" value="Unassembled WGS sequence"/>
</dbReference>
<reference evidence="1" key="1">
    <citation type="submission" date="2016-11" db="EMBL/GenBank/DDBJ databases">
        <title>The genome of Nicotiana attenuata.</title>
        <authorList>
            <person name="Xu S."/>
            <person name="Brockmoeller T."/>
            <person name="Gaquerel E."/>
            <person name="Navarro A."/>
            <person name="Kuhl H."/>
            <person name="Gase K."/>
            <person name="Ling Z."/>
            <person name="Zhou W."/>
            <person name="Kreitzer C."/>
            <person name="Stanke M."/>
            <person name="Tang H."/>
            <person name="Lyons E."/>
            <person name="Pandey P."/>
            <person name="Pandey S.P."/>
            <person name="Timmermann B."/>
            <person name="Baldwin I.T."/>
        </authorList>
    </citation>
    <scope>NUCLEOTIDE SEQUENCE [LARGE SCALE GENOMIC DNA]</scope>
    <source>
        <strain evidence="1">UT</strain>
    </source>
</reference>
<evidence type="ECO:0000313" key="1">
    <source>
        <dbReference type="EMBL" id="OIT36353.1"/>
    </source>
</evidence>
<name>A0A314L475_NICAT</name>
<dbReference type="Gramene" id="OIT36353">
    <property type="protein sequence ID" value="OIT36353"/>
    <property type="gene ID" value="A4A49_01980"/>
</dbReference>
<organism evidence="1 2">
    <name type="scientific">Nicotiana attenuata</name>
    <name type="common">Coyote tobacco</name>
    <dbReference type="NCBI Taxonomy" id="49451"/>
    <lineage>
        <taxon>Eukaryota</taxon>
        <taxon>Viridiplantae</taxon>
        <taxon>Streptophyta</taxon>
        <taxon>Embryophyta</taxon>
        <taxon>Tracheophyta</taxon>
        <taxon>Spermatophyta</taxon>
        <taxon>Magnoliopsida</taxon>
        <taxon>eudicotyledons</taxon>
        <taxon>Gunneridae</taxon>
        <taxon>Pentapetalae</taxon>
        <taxon>asterids</taxon>
        <taxon>lamiids</taxon>
        <taxon>Solanales</taxon>
        <taxon>Solanaceae</taxon>
        <taxon>Nicotianoideae</taxon>
        <taxon>Nicotianeae</taxon>
        <taxon>Nicotiana</taxon>
    </lineage>
</organism>
<protein>
    <submittedName>
        <fullName evidence="1">Uncharacterized protein</fullName>
    </submittedName>
</protein>